<dbReference type="Pfam" id="PF03079">
    <property type="entry name" value="ARD"/>
    <property type="match status" value="1"/>
</dbReference>
<reference evidence="2" key="1">
    <citation type="submission" date="2022-11" db="UniProtKB">
        <authorList>
            <consortium name="WormBaseParasite"/>
        </authorList>
    </citation>
    <scope>IDENTIFICATION</scope>
</reference>
<dbReference type="InterPro" id="IPR011051">
    <property type="entry name" value="RmlC_Cupin_sf"/>
</dbReference>
<dbReference type="GO" id="GO:0006555">
    <property type="term" value="P:methionine metabolic process"/>
    <property type="evidence" value="ECO:0007669"/>
    <property type="project" value="TreeGrafter"/>
</dbReference>
<dbReference type="Gene3D" id="2.60.120.10">
    <property type="entry name" value="Jelly Rolls"/>
    <property type="match status" value="1"/>
</dbReference>
<dbReference type="InterPro" id="IPR004313">
    <property type="entry name" value="ARD"/>
</dbReference>
<dbReference type="PANTHER" id="PTHR23418">
    <property type="entry name" value="ACIREDUCTONE DIOXYGENASE"/>
    <property type="match status" value="1"/>
</dbReference>
<evidence type="ECO:0000313" key="2">
    <source>
        <dbReference type="WBParaSite" id="PDA_v2.g2334.t1"/>
    </source>
</evidence>
<dbReference type="WBParaSite" id="PDA_v2.g2334.t1">
    <property type="protein sequence ID" value="PDA_v2.g2334.t1"/>
    <property type="gene ID" value="PDA_v2.g2334"/>
</dbReference>
<dbReference type="AlphaFoldDB" id="A0A914Q382"/>
<sequence>MVQIWKMESYPCGDPRLPHHCFPPKKYTPDELTKKTGALYFKLDLDDPLSASKRIAVLKLERNLKKEDTYTLDAQSTIDFEEKLLELFEELEGDEQARLVTEGAAYYDVEGFDGSWVRILCEYGDLLIIPKGRPHRMTTTSKNFVKVRRFYKDDEEE</sequence>
<protein>
    <submittedName>
        <fullName evidence="2">Uncharacterized protein</fullName>
    </submittedName>
</protein>
<keyword evidence="1" id="KW-1185">Reference proteome</keyword>
<dbReference type="PANTHER" id="PTHR23418:SF1">
    <property type="entry name" value="INACTIVE ACIREDUCTONE DIOXYGENASE 2-RELATED"/>
    <property type="match status" value="1"/>
</dbReference>
<dbReference type="GO" id="GO:0010309">
    <property type="term" value="F:acireductone dioxygenase [iron(II)-requiring] activity"/>
    <property type="evidence" value="ECO:0007669"/>
    <property type="project" value="InterPro"/>
</dbReference>
<proteinExistence type="predicted"/>
<evidence type="ECO:0000313" key="1">
    <source>
        <dbReference type="Proteomes" id="UP000887578"/>
    </source>
</evidence>
<organism evidence="1 2">
    <name type="scientific">Panagrolaimus davidi</name>
    <dbReference type="NCBI Taxonomy" id="227884"/>
    <lineage>
        <taxon>Eukaryota</taxon>
        <taxon>Metazoa</taxon>
        <taxon>Ecdysozoa</taxon>
        <taxon>Nematoda</taxon>
        <taxon>Chromadorea</taxon>
        <taxon>Rhabditida</taxon>
        <taxon>Tylenchina</taxon>
        <taxon>Panagrolaimomorpha</taxon>
        <taxon>Panagrolaimoidea</taxon>
        <taxon>Panagrolaimidae</taxon>
        <taxon>Panagrolaimus</taxon>
    </lineage>
</organism>
<dbReference type="InterPro" id="IPR014710">
    <property type="entry name" value="RmlC-like_jellyroll"/>
</dbReference>
<dbReference type="Proteomes" id="UP000887578">
    <property type="component" value="Unplaced"/>
</dbReference>
<dbReference type="SUPFAM" id="SSF51182">
    <property type="entry name" value="RmlC-like cupins"/>
    <property type="match status" value="1"/>
</dbReference>
<name>A0A914Q382_9BILA</name>
<accession>A0A914Q382</accession>